<accession>A0ABU9BKZ9</accession>
<gene>
    <name evidence="2" type="ORF">AACH06_06335</name>
</gene>
<dbReference type="SUPFAM" id="SSF51905">
    <property type="entry name" value="FAD/NAD(P)-binding domain"/>
    <property type="match status" value="1"/>
</dbReference>
<sequence length="444" mass="48842">MSGASVARRRVAVVGSGIAGLSAAWHLATEQADQVSVTLFEADGRFGGHAHTVDVTLDGQTHGVDTGFLVFNERTYPGLIGLFEQLGVPTAGSDMSFSVQSADRRLEWCGHDLNGVFAQRSNLASPRFWGMLSDILRFNRLSTGMAERGDDRALQQSVGDFLDEHRFGAMFRDAYFLPMIGSIWSCPTAQMQAFPIGTLIRFCHNHGLLQVQDRPRWFTVTGGSREYVRRVLERLPDARLNCPVRAVRRQPPGPQGGQAGVWIDTDAGSERFDAVVLAGHAPQSLALLPDASADERQVLGAIRTQPNRAVLHTDARLLPQRQRAWAAWNYEAAATSSPDQVCLHYLINRLQPLPWSRPVIVSLNPLREPDPAQVHGEFSYAHPVFDRAAVEAQRRLPSLQGAGGVWFAGAWTRYGFHEDGMISGQSAARSIARQWAGTSWREAA</sequence>
<dbReference type="Proteomes" id="UP001371218">
    <property type="component" value="Unassembled WGS sequence"/>
</dbReference>
<evidence type="ECO:0000259" key="1">
    <source>
        <dbReference type="Pfam" id="PF01593"/>
    </source>
</evidence>
<name>A0ABU9BKZ9_9BURK</name>
<comment type="caution">
    <text evidence="2">The sequence shown here is derived from an EMBL/GenBank/DDBJ whole genome shotgun (WGS) entry which is preliminary data.</text>
</comment>
<dbReference type="Gene3D" id="1.10.405.20">
    <property type="match status" value="1"/>
</dbReference>
<dbReference type="EMBL" id="JBBUTG010000003">
    <property type="protein sequence ID" value="MEK8030439.1"/>
    <property type="molecule type" value="Genomic_DNA"/>
</dbReference>
<dbReference type="Gene3D" id="3.30.70.1990">
    <property type="match status" value="1"/>
</dbReference>
<dbReference type="Pfam" id="PF01593">
    <property type="entry name" value="Amino_oxidase"/>
    <property type="match status" value="1"/>
</dbReference>
<reference evidence="2 3" key="1">
    <citation type="submission" date="2024-04" db="EMBL/GenBank/DDBJ databases">
        <title>Novel species of the genus Ideonella isolated from streams.</title>
        <authorList>
            <person name="Lu H."/>
        </authorList>
    </citation>
    <scope>NUCLEOTIDE SEQUENCE [LARGE SCALE GENOMIC DNA]</scope>
    <source>
        <strain evidence="2 3">DXS29W</strain>
    </source>
</reference>
<dbReference type="PANTHER" id="PTHR42923">
    <property type="entry name" value="PROTOPORPHYRINOGEN OXIDASE"/>
    <property type="match status" value="1"/>
</dbReference>
<protein>
    <submittedName>
        <fullName evidence="2">FAD-dependent oxidoreductase</fullName>
    </submittedName>
</protein>
<dbReference type="RefSeq" id="WP_341424806.1">
    <property type="nucleotide sequence ID" value="NZ_JBBUTG010000003.1"/>
</dbReference>
<evidence type="ECO:0000313" key="3">
    <source>
        <dbReference type="Proteomes" id="UP001371218"/>
    </source>
</evidence>
<evidence type="ECO:0000313" key="2">
    <source>
        <dbReference type="EMBL" id="MEK8030439.1"/>
    </source>
</evidence>
<dbReference type="Gene3D" id="3.50.50.60">
    <property type="entry name" value="FAD/NAD(P)-binding domain"/>
    <property type="match status" value="1"/>
</dbReference>
<dbReference type="InterPro" id="IPR002937">
    <property type="entry name" value="Amino_oxidase"/>
</dbReference>
<organism evidence="2 3">
    <name type="scientific">Ideonella lacteola</name>
    <dbReference type="NCBI Taxonomy" id="2984193"/>
    <lineage>
        <taxon>Bacteria</taxon>
        <taxon>Pseudomonadati</taxon>
        <taxon>Pseudomonadota</taxon>
        <taxon>Betaproteobacteria</taxon>
        <taxon>Burkholderiales</taxon>
        <taxon>Sphaerotilaceae</taxon>
        <taxon>Ideonella</taxon>
    </lineage>
</organism>
<dbReference type="PANTHER" id="PTHR42923:SF17">
    <property type="entry name" value="AMINE OXIDASE DOMAIN-CONTAINING PROTEIN"/>
    <property type="match status" value="1"/>
</dbReference>
<dbReference type="InterPro" id="IPR050464">
    <property type="entry name" value="Zeta_carotene_desat/Oxidored"/>
</dbReference>
<feature type="domain" description="Amine oxidase" evidence="1">
    <location>
        <begin position="18"/>
        <end position="293"/>
    </location>
</feature>
<proteinExistence type="predicted"/>
<keyword evidence="3" id="KW-1185">Reference proteome</keyword>
<dbReference type="InterPro" id="IPR036188">
    <property type="entry name" value="FAD/NAD-bd_sf"/>
</dbReference>